<dbReference type="HAMAP" id="MF_01328_B">
    <property type="entry name" value="Ribosomal_uL4_B"/>
    <property type="match status" value="1"/>
</dbReference>
<keyword evidence="5" id="KW-0699">rRNA-binding</keyword>
<proteinExistence type="inferred from homology"/>
<feature type="compositionally biased region" description="Basic residues" evidence="6">
    <location>
        <begin position="233"/>
        <end position="248"/>
    </location>
</feature>
<dbReference type="EMBL" id="PFAZ01000001">
    <property type="protein sequence ID" value="PIR89332.1"/>
    <property type="molecule type" value="Genomic_DNA"/>
</dbReference>
<evidence type="ECO:0000256" key="2">
    <source>
        <dbReference type="ARBA" id="ARBA00022980"/>
    </source>
</evidence>
<feature type="region of interest" description="Disordered" evidence="6">
    <location>
        <begin position="213"/>
        <end position="248"/>
    </location>
</feature>
<evidence type="ECO:0000256" key="3">
    <source>
        <dbReference type="ARBA" id="ARBA00023274"/>
    </source>
</evidence>
<dbReference type="NCBIfam" id="TIGR03953">
    <property type="entry name" value="rplD_bact"/>
    <property type="match status" value="1"/>
</dbReference>
<dbReference type="SUPFAM" id="SSF52166">
    <property type="entry name" value="Ribosomal protein L4"/>
    <property type="match status" value="1"/>
</dbReference>
<reference evidence="8" key="1">
    <citation type="submission" date="2017-09" db="EMBL/GenBank/DDBJ databases">
        <title>Depth-based differentiation of microbial function through sediment-hosted aquifers and enrichment of novel symbionts in the deep terrestrial subsurface.</title>
        <authorList>
            <person name="Probst A.J."/>
            <person name="Ladd B."/>
            <person name="Jarett J.K."/>
            <person name="Geller-Mcgrath D.E."/>
            <person name="Sieber C.M.K."/>
            <person name="Emerson J.B."/>
            <person name="Anantharaman K."/>
            <person name="Thomas B.C."/>
            <person name="Malmstrom R."/>
            <person name="Stieglmeier M."/>
            <person name="Klingl A."/>
            <person name="Woyke T."/>
            <person name="Ryan C.M."/>
            <person name="Banfield J.F."/>
        </authorList>
    </citation>
    <scope>NUCLEOTIDE SEQUENCE [LARGE SCALE GENOMIC DNA]</scope>
</reference>
<comment type="caution">
    <text evidence="7">The sequence shown here is derived from an EMBL/GenBank/DDBJ whole genome shotgun (WGS) entry which is preliminary data.</text>
</comment>
<evidence type="ECO:0000256" key="1">
    <source>
        <dbReference type="ARBA" id="ARBA00010528"/>
    </source>
</evidence>
<name>A0A2H0USE7_9BACT</name>
<dbReference type="InterPro" id="IPR023574">
    <property type="entry name" value="Ribosomal_uL4_dom_sf"/>
</dbReference>
<evidence type="ECO:0000256" key="6">
    <source>
        <dbReference type="SAM" id="MobiDB-lite"/>
    </source>
</evidence>
<comment type="subunit">
    <text evidence="5">Part of the 50S ribosomal subunit.</text>
</comment>
<keyword evidence="5" id="KW-0694">RNA-binding</keyword>
<dbReference type="GO" id="GO:1990904">
    <property type="term" value="C:ribonucleoprotein complex"/>
    <property type="evidence" value="ECO:0007669"/>
    <property type="project" value="UniProtKB-KW"/>
</dbReference>
<dbReference type="GO" id="GO:0019843">
    <property type="term" value="F:rRNA binding"/>
    <property type="evidence" value="ECO:0007669"/>
    <property type="project" value="UniProtKB-UniRule"/>
</dbReference>
<feature type="compositionally biased region" description="Basic and acidic residues" evidence="6">
    <location>
        <begin position="213"/>
        <end position="232"/>
    </location>
</feature>
<keyword evidence="2 5" id="KW-0689">Ribosomal protein</keyword>
<comment type="function">
    <text evidence="5">One of the primary rRNA binding proteins, this protein initially binds near the 5'-end of the 23S rRNA. It is important during the early stages of 50S assembly. It makes multiple contacts with different domains of the 23S rRNA in the assembled 50S subunit and ribosome.</text>
</comment>
<sequence>MKTSVYNWKGEQVSETNIPEAIFMRPWNPDLVHEVILAQAANRRKPVAHAKGRGEVSGGGKKPWRQKGTGRARHGSIRSPIWKGGGVTHGPISEKNFSKKVNKKAKSAAIYSALSKKLAVGELKVLNTLKIEEEKTKALNSALHGFFNIAKSTKKLSVLLIPQKGERAIFKTASNIPTVKASAVNSINIEDVLRYKNVLIDEAAISEFTKKGERAPVKAETVEEKPKAEAKKTSVKKAPAKKSVKKEK</sequence>
<evidence type="ECO:0000256" key="4">
    <source>
        <dbReference type="ARBA" id="ARBA00035244"/>
    </source>
</evidence>
<dbReference type="Gene3D" id="3.40.1370.10">
    <property type="match status" value="1"/>
</dbReference>
<organism evidence="7 8">
    <name type="scientific">Candidatus Harrisonbacteria bacterium CG10_big_fil_rev_8_21_14_0_10_40_38</name>
    <dbReference type="NCBI Taxonomy" id="1974583"/>
    <lineage>
        <taxon>Bacteria</taxon>
        <taxon>Candidatus Harrisoniibacteriota</taxon>
    </lineage>
</organism>
<dbReference type="Proteomes" id="UP000231157">
    <property type="component" value="Unassembled WGS sequence"/>
</dbReference>
<evidence type="ECO:0000256" key="5">
    <source>
        <dbReference type="HAMAP-Rule" id="MF_01328"/>
    </source>
</evidence>
<dbReference type="GO" id="GO:0003735">
    <property type="term" value="F:structural constituent of ribosome"/>
    <property type="evidence" value="ECO:0007669"/>
    <property type="project" value="InterPro"/>
</dbReference>
<dbReference type="InterPro" id="IPR002136">
    <property type="entry name" value="Ribosomal_uL4"/>
</dbReference>
<comment type="function">
    <text evidence="5">Forms part of the polypeptide exit tunnel.</text>
</comment>
<dbReference type="AlphaFoldDB" id="A0A2H0USE7"/>
<dbReference type="Pfam" id="PF00573">
    <property type="entry name" value="Ribosomal_L4"/>
    <property type="match status" value="1"/>
</dbReference>
<gene>
    <name evidence="5" type="primary">rplD</name>
    <name evidence="7" type="ORF">COU07_00325</name>
</gene>
<feature type="compositionally biased region" description="Basic residues" evidence="6">
    <location>
        <begin position="62"/>
        <end position="76"/>
    </location>
</feature>
<feature type="region of interest" description="Disordered" evidence="6">
    <location>
        <begin position="46"/>
        <end position="89"/>
    </location>
</feature>
<dbReference type="PANTHER" id="PTHR10746:SF6">
    <property type="entry name" value="LARGE RIBOSOMAL SUBUNIT PROTEIN UL4M"/>
    <property type="match status" value="1"/>
</dbReference>
<evidence type="ECO:0000313" key="8">
    <source>
        <dbReference type="Proteomes" id="UP000231157"/>
    </source>
</evidence>
<dbReference type="GO" id="GO:0005840">
    <property type="term" value="C:ribosome"/>
    <property type="evidence" value="ECO:0007669"/>
    <property type="project" value="UniProtKB-KW"/>
</dbReference>
<evidence type="ECO:0000313" key="7">
    <source>
        <dbReference type="EMBL" id="PIR89332.1"/>
    </source>
</evidence>
<accession>A0A2H0USE7</accession>
<keyword evidence="3 5" id="KW-0687">Ribonucleoprotein</keyword>
<dbReference type="GO" id="GO:0006412">
    <property type="term" value="P:translation"/>
    <property type="evidence" value="ECO:0007669"/>
    <property type="project" value="UniProtKB-UniRule"/>
</dbReference>
<dbReference type="InterPro" id="IPR013005">
    <property type="entry name" value="Ribosomal_uL4-like"/>
</dbReference>
<dbReference type="PANTHER" id="PTHR10746">
    <property type="entry name" value="50S RIBOSOMAL PROTEIN L4"/>
    <property type="match status" value="1"/>
</dbReference>
<protein>
    <recommendedName>
        <fullName evidence="4 5">Large ribosomal subunit protein uL4</fullName>
    </recommendedName>
</protein>
<comment type="similarity">
    <text evidence="1 5">Belongs to the universal ribosomal protein uL4 family.</text>
</comment>